<dbReference type="Pfam" id="PF03808">
    <property type="entry name" value="Glyco_tran_WecG"/>
    <property type="match status" value="1"/>
</dbReference>
<keyword evidence="2" id="KW-0808">Transferase</keyword>
<evidence type="ECO:0000256" key="3">
    <source>
        <dbReference type="SAM" id="MobiDB-lite"/>
    </source>
</evidence>
<dbReference type="InterPro" id="IPR003362">
    <property type="entry name" value="Bact_transf"/>
</dbReference>
<feature type="domain" description="Bacterial sugar transferase" evidence="4">
    <location>
        <begin position="314"/>
        <end position="502"/>
    </location>
</feature>
<dbReference type="NCBIfam" id="TIGR00696">
    <property type="entry name" value="wecG_tagA_cpsF"/>
    <property type="match status" value="1"/>
</dbReference>
<dbReference type="PANTHER" id="PTHR34136:SF1">
    <property type="entry name" value="UDP-N-ACETYL-D-MANNOSAMINURONIC ACID TRANSFERASE"/>
    <property type="match status" value="1"/>
</dbReference>
<reference evidence="5 6" key="1">
    <citation type="submission" date="2020-08" db="EMBL/GenBank/DDBJ databases">
        <title>Genome sequencing of Purple Non-Sulfur Bacteria from various extreme environments.</title>
        <authorList>
            <person name="Mayer M."/>
        </authorList>
    </citation>
    <scope>NUCLEOTIDE SEQUENCE [LARGE SCALE GENOMIC DNA]</scope>
    <source>
        <strain evidence="5 6">JA131</strain>
    </source>
</reference>
<feature type="region of interest" description="Disordered" evidence="3">
    <location>
        <begin position="1"/>
        <end position="25"/>
    </location>
</feature>
<dbReference type="EMBL" id="JACIGK010000005">
    <property type="protein sequence ID" value="MBB4265291.1"/>
    <property type="molecule type" value="Genomic_DNA"/>
</dbReference>
<evidence type="ECO:0000256" key="2">
    <source>
        <dbReference type="ARBA" id="ARBA00022679"/>
    </source>
</evidence>
<dbReference type="CDD" id="cd06533">
    <property type="entry name" value="Glyco_transf_WecG_TagA"/>
    <property type="match status" value="1"/>
</dbReference>
<comment type="caution">
    <text evidence="5">The sequence shown here is derived from an EMBL/GenBank/DDBJ whole genome shotgun (WGS) entry which is preliminary data.</text>
</comment>
<organism evidence="5 6">
    <name type="scientific">Roseospira visakhapatnamensis</name>
    <dbReference type="NCBI Taxonomy" id="390880"/>
    <lineage>
        <taxon>Bacteria</taxon>
        <taxon>Pseudomonadati</taxon>
        <taxon>Pseudomonadota</taxon>
        <taxon>Alphaproteobacteria</taxon>
        <taxon>Rhodospirillales</taxon>
        <taxon>Rhodospirillaceae</taxon>
        <taxon>Roseospira</taxon>
    </lineage>
</organism>
<proteinExistence type="predicted"/>
<protein>
    <submittedName>
        <fullName evidence="5">Exopolysaccharide biosynthesis WecB/TagA/CpsF family protein</fullName>
    </submittedName>
</protein>
<gene>
    <name evidence="5" type="ORF">GGD89_000909</name>
</gene>
<evidence type="ECO:0000313" key="6">
    <source>
        <dbReference type="Proteomes" id="UP000554286"/>
    </source>
</evidence>
<dbReference type="GO" id="GO:0016758">
    <property type="term" value="F:hexosyltransferase activity"/>
    <property type="evidence" value="ECO:0007669"/>
    <property type="project" value="TreeGrafter"/>
</dbReference>
<dbReference type="InterPro" id="IPR004629">
    <property type="entry name" value="WecG_TagA_CpsF"/>
</dbReference>
<evidence type="ECO:0000313" key="5">
    <source>
        <dbReference type="EMBL" id="MBB4265291.1"/>
    </source>
</evidence>
<keyword evidence="1" id="KW-0328">Glycosyltransferase</keyword>
<evidence type="ECO:0000256" key="1">
    <source>
        <dbReference type="ARBA" id="ARBA00022676"/>
    </source>
</evidence>
<dbReference type="Pfam" id="PF02397">
    <property type="entry name" value="Bac_transf"/>
    <property type="match status" value="1"/>
</dbReference>
<dbReference type="Proteomes" id="UP000554286">
    <property type="component" value="Unassembled WGS sequence"/>
</dbReference>
<dbReference type="PANTHER" id="PTHR34136">
    <property type="match status" value="1"/>
</dbReference>
<sequence length="508" mass="56154">MPTPTAAIGTAHQQPAVSGPSDAPPPPRFTILGVEIDRCGFDEAVDWCAAIADGPTQKIAAFVNADCLNIASEQRDYRQALPAFDRVFADGSGIRLACRLLGQPSPDNVNGTDLLHPLCARLAQGGVPLFLLGAKPGVADAAADVLRDRHPGLDIVGTQHGFFHEIETETILTRINRSGAKVLLVAMGAPRQELWIRRYRDRLAPRLIMGVGGLLDFTAGRVSRAPAWVRRAGLEWTWRLKEEPGRMWRRYILGNPLFVSRVSGQRREEERAANLPARLSARYGSVAALIRDRWRARLRITLWHAGVACGQGAKRGLDIAVAGLLIIALTPLWLLLALAIRIDSPGPVLFSQMRVGRHGRLFRMWKFRSMYRDAEARKAALMAQNEMAGGVLFKMARDPRITRVGRIIRKASIDELPQLWNVLIGDMSLVGPRPPVPAEVAQYSLRDRRRLDGVPGITGLWQVSGRSSVPFPQQVEMDVSYNDSRSFWMDVWLLIRTIPAVLTGRGAV</sequence>
<name>A0A7W6RBV5_9PROT</name>
<dbReference type="AlphaFoldDB" id="A0A7W6RBV5"/>
<dbReference type="RefSeq" id="WP_184042916.1">
    <property type="nucleotide sequence ID" value="NZ_JACIGK010000005.1"/>
</dbReference>
<accession>A0A7W6RBV5</accession>
<evidence type="ECO:0000259" key="4">
    <source>
        <dbReference type="Pfam" id="PF02397"/>
    </source>
</evidence>
<keyword evidence="6" id="KW-1185">Reference proteome</keyword>